<protein>
    <submittedName>
        <fullName evidence="3">Uncharacterized protein</fullName>
    </submittedName>
</protein>
<dbReference type="AlphaFoldDB" id="A0A6G1H6E2"/>
<evidence type="ECO:0000256" key="1">
    <source>
        <dbReference type="SAM" id="MobiDB-lite"/>
    </source>
</evidence>
<evidence type="ECO:0000313" key="4">
    <source>
        <dbReference type="Proteomes" id="UP000800041"/>
    </source>
</evidence>
<reference evidence="3" key="1">
    <citation type="journal article" date="2020" name="Stud. Mycol.">
        <title>101 Dothideomycetes genomes: a test case for predicting lifestyles and emergence of pathogens.</title>
        <authorList>
            <person name="Haridas S."/>
            <person name="Albert R."/>
            <person name="Binder M."/>
            <person name="Bloem J."/>
            <person name="Labutti K."/>
            <person name="Salamov A."/>
            <person name="Andreopoulos B."/>
            <person name="Baker S."/>
            <person name="Barry K."/>
            <person name="Bills G."/>
            <person name="Bluhm B."/>
            <person name="Cannon C."/>
            <person name="Castanera R."/>
            <person name="Culley D."/>
            <person name="Daum C."/>
            <person name="Ezra D."/>
            <person name="Gonzalez J."/>
            <person name="Henrissat B."/>
            <person name="Kuo A."/>
            <person name="Liang C."/>
            <person name="Lipzen A."/>
            <person name="Lutzoni F."/>
            <person name="Magnuson J."/>
            <person name="Mondo S."/>
            <person name="Nolan M."/>
            <person name="Ohm R."/>
            <person name="Pangilinan J."/>
            <person name="Park H.-J."/>
            <person name="Ramirez L."/>
            <person name="Alfaro M."/>
            <person name="Sun H."/>
            <person name="Tritt A."/>
            <person name="Yoshinaga Y."/>
            <person name="Zwiers L.-H."/>
            <person name="Turgeon B."/>
            <person name="Goodwin S."/>
            <person name="Spatafora J."/>
            <person name="Crous P."/>
            <person name="Grigoriev I."/>
        </authorList>
    </citation>
    <scope>NUCLEOTIDE SEQUENCE</scope>
    <source>
        <strain evidence="3">CBS 113979</strain>
    </source>
</reference>
<evidence type="ECO:0000256" key="2">
    <source>
        <dbReference type="SAM" id="Phobius"/>
    </source>
</evidence>
<feature type="compositionally biased region" description="Basic and acidic residues" evidence="1">
    <location>
        <begin position="82"/>
        <end position="94"/>
    </location>
</feature>
<name>A0A6G1H6E2_9PEZI</name>
<evidence type="ECO:0000313" key="3">
    <source>
        <dbReference type="EMBL" id="KAF1988569.1"/>
    </source>
</evidence>
<dbReference type="Proteomes" id="UP000800041">
    <property type="component" value="Unassembled WGS sequence"/>
</dbReference>
<feature type="region of interest" description="Disordered" evidence="1">
    <location>
        <begin position="73"/>
        <end position="94"/>
    </location>
</feature>
<keyword evidence="2" id="KW-1133">Transmembrane helix</keyword>
<dbReference type="EMBL" id="ML977148">
    <property type="protein sequence ID" value="KAF1988569.1"/>
    <property type="molecule type" value="Genomic_DNA"/>
</dbReference>
<keyword evidence="2" id="KW-0472">Membrane</keyword>
<dbReference type="OrthoDB" id="4148767at2759"/>
<keyword evidence="2" id="KW-0812">Transmembrane</keyword>
<feature type="transmembrane region" description="Helical" evidence="2">
    <location>
        <begin position="12"/>
        <end position="37"/>
    </location>
</feature>
<sequence length="253" mass="30138">MGTTISKGVLTPLSIVSIVVGFVSFAFTIFTFLNVFWNSLMTIYSAPSQIQDFLGNLKSGLYEERRHLRRLRKRRKRRRSESRRGEKERGVEVNGREGLEEGELEWDAGFRVSRDTVKHMISRFKKLEEPFLEDYDREQKRRRGGRDEWDDVFRSSSRGRDRPMNEEEEEAEFYLTSYRRCGLRERWIWLRKKPDVMDLLNGLQRVETRRVAKEIGDMYLGFSELRRRAERMDESVAALEDRLSRVVGVRRIE</sequence>
<accession>A0A6G1H6E2</accession>
<proteinExistence type="predicted"/>
<keyword evidence="4" id="KW-1185">Reference proteome</keyword>
<gene>
    <name evidence="3" type="ORF">K402DRAFT_328310</name>
</gene>
<organism evidence="3 4">
    <name type="scientific">Aulographum hederae CBS 113979</name>
    <dbReference type="NCBI Taxonomy" id="1176131"/>
    <lineage>
        <taxon>Eukaryota</taxon>
        <taxon>Fungi</taxon>
        <taxon>Dikarya</taxon>
        <taxon>Ascomycota</taxon>
        <taxon>Pezizomycotina</taxon>
        <taxon>Dothideomycetes</taxon>
        <taxon>Pleosporomycetidae</taxon>
        <taxon>Aulographales</taxon>
        <taxon>Aulographaceae</taxon>
    </lineage>
</organism>